<feature type="transmembrane region" description="Helical" evidence="1">
    <location>
        <begin position="89"/>
        <end position="109"/>
    </location>
</feature>
<dbReference type="InterPro" id="IPR043128">
    <property type="entry name" value="Rev_trsase/Diguanyl_cyclase"/>
</dbReference>
<name>A0A8J3ADH5_9ACTN</name>
<dbReference type="InterPro" id="IPR050469">
    <property type="entry name" value="Diguanylate_Cyclase"/>
</dbReference>
<dbReference type="PANTHER" id="PTHR45138">
    <property type="entry name" value="REGULATORY COMPONENTS OF SENSORY TRANSDUCTION SYSTEM"/>
    <property type="match status" value="1"/>
</dbReference>
<keyword evidence="1" id="KW-0472">Membrane</keyword>
<dbReference type="PROSITE" id="PS50887">
    <property type="entry name" value="GGDEF"/>
    <property type="match status" value="1"/>
</dbReference>
<dbReference type="CDD" id="cd01949">
    <property type="entry name" value="GGDEF"/>
    <property type="match status" value="1"/>
</dbReference>
<keyword evidence="1" id="KW-0812">Transmembrane</keyword>
<evidence type="ECO:0000256" key="1">
    <source>
        <dbReference type="SAM" id="Phobius"/>
    </source>
</evidence>
<organism evidence="3 4">
    <name type="scientific">Egicoccus halophilus</name>
    <dbReference type="NCBI Taxonomy" id="1670830"/>
    <lineage>
        <taxon>Bacteria</taxon>
        <taxon>Bacillati</taxon>
        <taxon>Actinomycetota</taxon>
        <taxon>Nitriliruptoria</taxon>
        <taxon>Egicoccales</taxon>
        <taxon>Egicoccaceae</taxon>
        <taxon>Egicoccus</taxon>
    </lineage>
</organism>
<proteinExistence type="predicted"/>
<evidence type="ECO:0000259" key="2">
    <source>
        <dbReference type="PROSITE" id="PS50887"/>
    </source>
</evidence>
<evidence type="ECO:0000313" key="4">
    <source>
        <dbReference type="Proteomes" id="UP000650511"/>
    </source>
</evidence>
<protein>
    <recommendedName>
        <fullName evidence="2">GGDEF domain-containing protein</fullName>
    </recommendedName>
</protein>
<accession>A0A8J3ADH5</accession>
<dbReference type="EMBL" id="BMHA01000017">
    <property type="protein sequence ID" value="GGI09624.1"/>
    <property type="molecule type" value="Genomic_DNA"/>
</dbReference>
<dbReference type="Gene3D" id="3.30.70.270">
    <property type="match status" value="1"/>
</dbReference>
<evidence type="ECO:0000313" key="3">
    <source>
        <dbReference type="EMBL" id="GGI09624.1"/>
    </source>
</evidence>
<reference evidence="3" key="2">
    <citation type="submission" date="2020-09" db="EMBL/GenBank/DDBJ databases">
        <authorList>
            <person name="Sun Q."/>
            <person name="Zhou Y."/>
        </authorList>
    </citation>
    <scope>NUCLEOTIDE SEQUENCE</scope>
    <source>
        <strain evidence="3">CGMCC 1.14988</strain>
    </source>
</reference>
<reference evidence="3" key="1">
    <citation type="journal article" date="2014" name="Int. J. Syst. Evol. Microbiol.">
        <title>Complete genome sequence of Corynebacterium casei LMG S-19264T (=DSM 44701T), isolated from a smear-ripened cheese.</title>
        <authorList>
            <consortium name="US DOE Joint Genome Institute (JGI-PGF)"/>
            <person name="Walter F."/>
            <person name="Albersmeier A."/>
            <person name="Kalinowski J."/>
            <person name="Ruckert C."/>
        </authorList>
    </citation>
    <scope>NUCLEOTIDE SEQUENCE</scope>
    <source>
        <strain evidence="3">CGMCC 1.14988</strain>
    </source>
</reference>
<dbReference type="SUPFAM" id="SSF55073">
    <property type="entry name" value="Nucleotide cyclase"/>
    <property type="match status" value="1"/>
</dbReference>
<gene>
    <name evidence="3" type="ORF">GCM10011354_35000</name>
</gene>
<dbReference type="NCBIfam" id="TIGR00254">
    <property type="entry name" value="GGDEF"/>
    <property type="match status" value="1"/>
</dbReference>
<dbReference type="PANTHER" id="PTHR45138:SF9">
    <property type="entry name" value="DIGUANYLATE CYCLASE DGCM-RELATED"/>
    <property type="match status" value="1"/>
</dbReference>
<dbReference type="InterPro" id="IPR029787">
    <property type="entry name" value="Nucleotide_cyclase"/>
</dbReference>
<feature type="domain" description="GGDEF" evidence="2">
    <location>
        <begin position="349"/>
        <end position="473"/>
    </location>
</feature>
<feature type="transmembrane region" description="Helical" evidence="1">
    <location>
        <begin position="121"/>
        <end position="142"/>
    </location>
</feature>
<dbReference type="GO" id="GO:0052621">
    <property type="term" value="F:diguanylate cyclase activity"/>
    <property type="evidence" value="ECO:0007669"/>
    <property type="project" value="TreeGrafter"/>
</dbReference>
<comment type="caution">
    <text evidence="3">The sequence shown here is derived from an EMBL/GenBank/DDBJ whole genome shotgun (WGS) entry which is preliminary data.</text>
</comment>
<dbReference type="RefSeq" id="WP_130649214.1">
    <property type="nucleotide sequence ID" value="NZ_BMHA01000017.1"/>
</dbReference>
<dbReference type="AlphaFoldDB" id="A0A8J3ADH5"/>
<dbReference type="Proteomes" id="UP000650511">
    <property type="component" value="Unassembled WGS sequence"/>
</dbReference>
<keyword evidence="1" id="KW-1133">Transmembrane helix</keyword>
<dbReference type="SMART" id="SM00267">
    <property type="entry name" value="GGDEF"/>
    <property type="match status" value="1"/>
</dbReference>
<dbReference type="OrthoDB" id="23692at2"/>
<feature type="transmembrane region" description="Helical" evidence="1">
    <location>
        <begin position="18"/>
        <end position="39"/>
    </location>
</feature>
<keyword evidence="4" id="KW-1185">Reference proteome</keyword>
<dbReference type="InterPro" id="IPR000160">
    <property type="entry name" value="GGDEF_dom"/>
</dbReference>
<feature type="transmembrane region" description="Helical" evidence="1">
    <location>
        <begin position="182"/>
        <end position="202"/>
    </location>
</feature>
<feature type="transmembrane region" description="Helical" evidence="1">
    <location>
        <begin position="154"/>
        <end position="176"/>
    </location>
</feature>
<sequence>MCLALVVAWRDPRPLADWYVLGVVVVGVVVTAFPLVLGLGRHRAAYVLDGTVFVLAVLLLPPPQAFLAMTLPTAGYELAARRRGLRRRLYFASGTAVSNAVTVALFAAFDRFVGTDWLRVPLALVLAFASLGLYHAGMLVLLRLRGQRPPAHHGLLPFLFPAFGVYAVSALVGAAIAEVGTIGPLAFGLAVATASAFHLLYWQYRNMVAARTRTDLLFQLAAELPTLVTPAAIERRVRVLAAELLSVEDVELHQQAPPTSVVSAALTVRGRARWLVPTSTISNLRRELDADRRALQTVARVAENALERLEFESELRAESRRDPLTGVLNRTAFDDQLQAAIARARRDGRGFAIAYGDLDGFKPINDAHGHQVGDEVLRVVARRLSEETREGDAVARIGGDEFVLLLHAAERESDVLAAIDHAGAAVEQPIEVGALTLQVGISLGWARWPSDGDASHELIRAADARMYEVKRRR</sequence>
<dbReference type="Pfam" id="PF00990">
    <property type="entry name" value="GGDEF"/>
    <property type="match status" value="1"/>
</dbReference>